<dbReference type="InterPro" id="IPR010432">
    <property type="entry name" value="RDD"/>
</dbReference>
<dbReference type="EMBL" id="CP073355">
    <property type="protein sequence ID" value="URA09530.1"/>
    <property type="molecule type" value="Genomic_DNA"/>
</dbReference>
<dbReference type="GO" id="GO:0005886">
    <property type="term" value="C:plasma membrane"/>
    <property type="evidence" value="ECO:0007669"/>
    <property type="project" value="UniProtKB-SubCell"/>
</dbReference>
<sequence length="190" mass="22284">MSEKKFTAIPNIEEPKPPKSIPIAPTWRRIAAFLVDGLLLKLFFSFVFYLSQQELIMGYLANHPIIDEQSMKEYIKFVSTISFTLYQENSPIYQIFEIILWASYFILFWKAYGQTLGAKIFNIQILPGTSEASSPENPFLLSWGACIIRFIWFYIGLSFWALPFVFMINPQFKQRFHDFFSQTFVIFIPP</sequence>
<evidence type="ECO:0000256" key="2">
    <source>
        <dbReference type="ARBA" id="ARBA00022475"/>
    </source>
</evidence>
<proteinExistence type="predicted"/>
<keyword evidence="5 6" id="KW-0472">Membrane</keyword>
<protein>
    <submittedName>
        <fullName evidence="8">RDD family protein</fullName>
    </submittedName>
</protein>
<dbReference type="PANTHER" id="PTHR36115:SF4">
    <property type="entry name" value="MEMBRANE PROTEIN"/>
    <property type="match status" value="1"/>
</dbReference>
<dbReference type="RefSeq" id="WP_271434662.1">
    <property type="nucleotide sequence ID" value="NZ_CP073355.1"/>
</dbReference>
<evidence type="ECO:0000256" key="3">
    <source>
        <dbReference type="ARBA" id="ARBA00022692"/>
    </source>
</evidence>
<reference evidence="8" key="2">
    <citation type="submission" date="2022-06" db="EMBL/GenBank/DDBJ databases">
        <title>Thermospira aquatica gen. nov., sp. nov.</title>
        <authorList>
            <person name="Ben Ali Gam Z."/>
            <person name="Labat M."/>
        </authorList>
    </citation>
    <scope>NUCLEOTIDE SEQUENCE</scope>
    <source>
        <strain evidence="8">F1F22</strain>
    </source>
</reference>
<evidence type="ECO:0000259" key="7">
    <source>
        <dbReference type="Pfam" id="PF06271"/>
    </source>
</evidence>
<evidence type="ECO:0000313" key="9">
    <source>
        <dbReference type="Proteomes" id="UP001056539"/>
    </source>
</evidence>
<evidence type="ECO:0000256" key="6">
    <source>
        <dbReference type="SAM" id="Phobius"/>
    </source>
</evidence>
<gene>
    <name evidence="8" type="ORF">KDW03_08530</name>
</gene>
<name>A0AAX3BBD4_9SPIR</name>
<evidence type="ECO:0000313" key="8">
    <source>
        <dbReference type="EMBL" id="URA09530.1"/>
    </source>
</evidence>
<dbReference type="Pfam" id="PF06271">
    <property type="entry name" value="RDD"/>
    <property type="match status" value="1"/>
</dbReference>
<evidence type="ECO:0000256" key="5">
    <source>
        <dbReference type="ARBA" id="ARBA00023136"/>
    </source>
</evidence>
<dbReference type="AlphaFoldDB" id="A0AAX3BBD4"/>
<evidence type="ECO:0000256" key="1">
    <source>
        <dbReference type="ARBA" id="ARBA00004651"/>
    </source>
</evidence>
<keyword evidence="3 6" id="KW-0812">Transmembrane</keyword>
<keyword evidence="9" id="KW-1185">Reference proteome</keyword>
<organism evidence="8 9">
    <name type="scientific">Thermospira aquatica</name>
    <dbReference type="NCBI Taxonomy" id="2828656"/>
    <lineage>
        <taxon>Bacteria</taxon>
        <taxon>Pseudomonadati</taxon>
        <taxon>Spirochaetota</taxon>
        <taxon>Spirochaetia</taxon>
        <taxon>Brevinematales</taxon>
        <taxon>Thermospiraceae</taxon>
        <taxon>Thermospira</taxon>
    </lineage>
</organism>
<feature type="transmembrane region" description="Helical" evidence="6">
    <location>
        <begin position="140"/>
        <end position="166"/>
    </location>
</feature>
<dbReference type="PANTHER" id="PTHR36115">
    <property type="entry name" value="PROLINE-RICH ANTIGEN HOMOLOG-RELATED"/>
    <property type="match status" value="1"/>
</dbReference>
<feature type="domain" description="RDD" evidence="7">
    <location>
        <begin position="24"/>
        <end position="181"/>
    </location>
</feature>
<feature type="transmembrane region" description="Helical" evidence="6">
    <location>
        <begin position="30"/>
        <end position="50"/>
    </location>
</feature>
<keyword evidence="4 6" id="KW-1133">Transmembrane helix</keyword>
<dbReference type="Proteomes" id="UP001056539">
    <property type="component" value="Chromosome"/>
</dbReference>
<accession>A0AAX3BBD4</accession>
<comment type="subcellular location">
    <subcellularLocation>
        <location evidence="1">Cell membrane</location>
        <topology evidence="1">Multi-pass membrane protein</topology>
    </subcellularLocation>
</comment>
<keyword evidence="2" id="KW-1003">Cell membrane</keyword>
<feature type="transmembrane region" description="Helical" evidence="6">
    <location>
        <begin position="92"/>
        <end position="112"/>
    </location>
</feature>
<dbReference type="InterPro" id="IPR051791">
    <property type="entry name" value="Pra-immunoreactive"/>
</dbReference>
<dbReference type="KEGG" id="taqu:KDW03_08530"/>
<evidence type="ECO:0000256" key="4">
    <source>
        <dbReference type="ARBA" id="ARBA00022989"/>
    </source>
</evidence>
<reference evidence="8" key="1">
    <citation type="submission" date="2021-04" db="EMBL/GenBank/DDBJ databases">
        <authorList>
            <person name="Postec A."/>
        </authorList>
    </citation>
    <scope>NUCLEOTIDE SEQUENCE</scope>
    <source>
        <strain evidence="8">F1F22</strain>
    </source>
</reference>